<keyword evidence="2" id="KW-0328">Glycosyltransferase</keyword>
<dbReference type="InterPro" id="IPR029044">
    <property type="entry name" value="Nucleotide-diphossugar_trans"/>
</dbReference>
<evidence type="ECO:0000256" key="6">
    <source>
        <dbReference type="ARBA" id="ARBA00023136"/>
    </source>
</evidence>
<feature type="transmembrane region" description="Helical" evidence="7">
    <location>
        <begin position="30"/>
        <end position="51"/>
    </location>
</feature>
<dbReference type="eggNOG" id="arCOG01391">
    <property type="taxonomic scope" value="Archaea"/>
</dbReference>
<organism evidence="9 10">
    <name type="scientific">Acidianus hospitalis (strain W1)</name>
    <dbReference type="NCBI Taxonomy" id="933801"/>
    <lineage>
        <taxon>Archaea</taxon>
        <taxon>Thermoproteota</taxon>
        <taxon>Thermoprotei</taxon>
        <taxon>Sulfolobales</taxon>
        <taxon>Sulfolobaceae</taxon>
        <taxon>Acidianus</taxon>
    </lineage>
</organism>
<dbReference type="CDD" id="cd06421">
    <property type="entry name" value="CESA_CelA_like"/>
    <property type="match status" value="1"/>
</dbReference>
<name>F4B4C7_ACIHW</name>
<dbReference type="Pfam" id="PF13632">
    <property type="entry name" value="Glyco_trans_2_3"/>
    <property type="match status" value="1"/>
</dbReference>
<evidence type="ECO:0000313" key="10">
    <source>
        <dbReference type="Proteomes" id="UP000008458"/>
    </source>
</evidence>
<dbReference type="GO" id="GO:0016758">
    <property type="term" value="F:hexosyltransferase activity"/>
    <property type="evidence" value="ECO:0007669"/>
    <property type="project" value="TreeGrafter"/>
</dbReference>
<dbReference type="KEGG" id="aho:Ahos_0123"/>
<reference key="2">
    <citation type="journal article" date="2011" name="Extremophiles">
        <title>Genomic analyses of Acidianus hospitalis W1 a host for studying crenarchaeal virus and plasmid life cycles.</title>
        <authorList>
            <person name="You X.Y."/>
            <person name="Liu C."/>
            <person name="Wang S.Y."/>
            <person name="Jiang C.Y."/>
            <person name="Shah S.A."/>
            <person name="Prangishvili D."/>
            <person name="Liu S.J."/>
            <person name="Garrett R.A."/>
        </authorList>
    </citation>
    <scope>NUCLEOTIDE SEQUENCE</scope>
    <source>
        <strain>W1</strain>
    </source>
</reference>
<evidence type="ECO:0000256" key="4">
    <source>
        <dbReference type="ARBA" id="ARBA00022692"/>
    </source>
</evidence>
<evidence type="ECO:0000256" key="1">
    <source>
        <dbReference type="ARBA" id="ARBA00004141"/>
    </source>
</evidence>
<sequence length="502" mass="57769">MRILNIIYAVIPLFLSSIFTYLTYASIFTLWLAFGVWLSMIVGFFIFIDFYRLSRKSTNYEINYTTNTKKYKIASFVTSFNENPEIVEGTLISVKQATKDYGDVYLLDDSTDQKIAEELKAFCEKYGIIYLHRKDRKGFKAGAINEALRKVGDNYDLVAIFDADQRPTENFFEQVFPYFSDPKVALVQVPQNYSETYSGIARAAKYQQEPFLRIIMRGRTFSSAFSLGSGSVFRISALKEVGYMDESSITEDAATSIKLHEKGYTSVYVDSQLIWYGEPPEDINAYLTQQSRWAFGYFQLTWKILKSNLNFSQFVDYFSGSLYWVKEGPLTIAEFLAPVFFLLFKLPIIILNPLIYILAYIPYLLGSIAQFIYAIKGKGEYGIKGFYYHQSVEYLGFLSITLAFFSWIIGKKRPFKVTPKGEGNFDVKSVIPHMIIIILLILSIIEGFLWLTKASSSLPLYYTIIINIFWAIYQIPFLIGGIILAKMMSRRENYVEVALNRD</sequence>
<evidence type="ECO:0000256" key="2">
    <source>
        <dbReference type="ARBA" id="ARBA00022676"/>
    </source>
</evidence>
<feature type="transmembrane region" description="Helical" evidence="7">
    <location>
        <begin position="354"/>
        <end position="375"/>
    </location>
</feature>
<dbReference type="HOGENOM" id="CLU_011907_4_2_2"/>
<reference evidence="9 10" key="1">
    <citation type="journal article" date="2011" name="Extremophiles">
        <title>Genomic analysis of Acidianus hospitalis W1 a host for studying crenarchaeal virus and plasmid life cycles.</title>
        <authorList>
            <person name="You X.Y."/>
            <person name="Liu C."/>
            <person name="Wang S.Y."/>
            <person name="Jiang C.Y."/>
            <person name="Shah S.A."/>
            <person name="Prangishvili D."/>
            <person name="She Q."/>
            <person name="Liu S.J."/>
            <person name="Garrett R.A."/>
        </authorList>
    </citation>
    <scope>NUCLEOTIDE SEQUENCE [LARGE SCALE GENOMIC DNA]</scope>
    <source>
        <strain evidence="9 10">W1</strain>
    </source>
</reference>
<dbReference type="Proteomes" id="UP000008458">
    <property type="component" value="Chromosome"/>
</dbReference>
<dbReference type="STRING" id="933801.Ahos_0123"/>
<dbReference type="OrthoDB" id="43988at2157"/>
<feature type="transmembrane region" description="Helical" evidence="7">
    <location>
        <begin position="464"/>
        <end position="485"/>
    </location>
</feature>
<dbReference type="SUPFAM" id="SSF53448">
    <property type="entry name" value="Nucleotide-diphospho-sugar transferases"/>
    <property type="match status" value="1"/>
</dbReference>
<evidence type="ECO:0000256" key="3">
    <source>
        <dbReference type="ARBA" id="ARBA00022679"/>
    </source>
</evidence>
<gene>
    <name evidence="9" type="ordered locus">Ahos_0123</name>
</gene>
<keyword evidence="10" id="KW-1185">Reference proteome</keyword>
<protein>
    <submittedName>
        <fullName evidence="9">Cellulose synthase, subunit A-related protein</fullName>
    </submittedName>
</protein>
<evidence type="ECO:0000259" key="8">
    <source>
        <dbReference type="Pfam" id="PF13632"/>
    </source>
</evidence>
<evidence type="ECO:0000313" key="9">
    <source>
        <dbReference type="EMBL" id="AEE93016.1"/>
    </source>
</evidence>
<feature type="transmembrane region" description="Helical" evidence="7">
    <location>
        <begin position="430"/>
        <end position="452"/>
    </location>
</feature>
<dbReference type="AlphaFoldDB" id="F4B4C7"/>
<dbReference type="PANTHER" id="PTHR43867:SF2">
    <property type="entry name" value="CELLULOSE SYNTHASE CATALYTIC SUBUNIT A [UDP-FORMING]"/>
    <property type="match status" value="1"/>
</dbReference>
<proteinExistence type="predicted"/>
<dbReference type="InterPro" id="IPR050321">
    <property type="entry name" value="Glycosyltr_2/OpgH_subfam"/>
</dbReference>
<dbReference type="EMBL" id="CP002535">
    <property type="protein sequence ID" value="AEE93016.1"/>
    <property type="molecule type" value="Genomic_DNA"/>
</dbReference>
<keyword evidence="6 7" id="KW-0472">Membrane</keyword>
<keyword evidence="5 7" id="KW-1133">Transmembrane helix</keyword>
<dbReference type="PANTHER" id="PTHR43867">
    <property type="entry name" value="CELLULOSE SYNTHASE CATALYTIC SUBUNIT A [UDP-FORMING]"/>
    <property type="match status" value="1"/>
</dbReference>
<feature type="transmembrane region" description="Helical" evidence="7">
    <location>
        <begin position="387"/>
        <end position="409"/>
    </location>
</feature>
<keyword evidence="4 7" id="KW-0812">Transmembrane</keyword>
<dbReference type="GO" id="GO:0005886">
    <property type="term" value="C:plasma membrane"/>
    <property type="evidence" value="ECO:0007669"/>
    <property type="project" value="TreeGrafter"/>
</dbReference>
<dbReference type="RefSeq" id="WP_013774933.1">
    <property type="nucleotide sequence ID" value="NC_015518.1"/>
</dbReference>
<keyword evidence="3" id="KW-0808">Transferase</keyword>
<evidence type="ECO:0000256" key="5">
    <source>
        <dbReference type="ARBA" id="ARBA00022989"/>
    </source>
</evidence>
<feature type="transmembrane region" description="Helical" evidence="7">
    <location>
        <begin position="7"/>
        <end position="24"/>
    </location>
</feature>
<dbReference type="GeneID" id="10599563"/>
<feature type="domain" description="Glycosyltransferase 2-like" evidence="8">
    <location>
        <begin position="158"/>
        <end position="361"/>
    </location>
</feature>
<evidence type="ECO:0000256" key="7">
    <source>
        <dbReference type="SAM" id="Phobius"/>
    </source>
</evidence>
<comment type="subcellular location">
    <subcellularLocation>
        <location evidence="1">Membrane</location>
        <topology evidence="1">Multi-pass membrane protein</topology>
    </subcellularLocation>
</comment>
<dbReference type="InterPro" id="IPR001173">
    <property type="entry name" value="Glyco_trans_2-like"/>
</dbReference>
<accession>F4B4C7</accession>
<dbReference type="Gene3D" id="3.90.550.10">
    <property type="entry name" value="Spore Coat Polysaccharide Biosynthesis Protein SpsA, Chain A"/>
    <property type="match status" value="1"/>
</dbReference>